<reference evidence="2" key="1">
    <citation type="journal article" date="2014" name="Int. J. Syst. Evol. Microbiol.">
        <title>Complete genome sequence of Corynebacterium casei LMG S-19264T (=DSM 44701T), isolated from a smear-ripened cheese.</title>
        <authorList>
            <consortium name="US DOE Joint Genome Institute (JGI-PGF)"/>
            <person name="Walter F."/>
            <person name="Albersmeier A."/>
            <person name="Kalinowski J."/>
            <person name="Ruckert C."/>
        </authorList>
    </citation>
    <scope>NUCLEOTIDE SEQUENCE</scope>
    <source>
        <strain evidence="2">KCTC 32255</strain>
    </source>
</reference>
<dbReference type="AlphaFoldDB" id="A0A918UD11"/>
<dbReference type="SMART" id="SM00422">
    <property type="entry name" value="HTH_MERR"/>
    <property type="match status" value="1"/>
</dbReference>
<organism evidence="2 3">
    <name type="scientific">Novosphingobium colocasiae</name>
    <dbReference type="NCBI Taxonomy" id="1256513"/>
    <lineage>
        <taxon>Bacteria</taxon>
        <taxon>Pseudomonadati</taxon>
        <taxon>Pseudomonadota</taxon>
        <taxon>Alphaproteobacteria</taxon>
        <taxon>Sphingomonadales</taxon>
        <taxon>Sphingomonadaceae</taxon>
        <taxon>Novosphingobium</taxon>
    </lineage>
</organism>
<feature type="domain" description="HTH merR-type" evidence="1">
    <location>
        <begin position="1"/>
        <end position="70"/>
    </location>
</feature>
<dbReference type="Gene3D" id="1.10.1660.10">
    <property type="match status" value="1"/>
</dbReference>
<dbReference type="GO" id="GO:0003677">
    <property type="term" value="F:DNA binding"/>
    <property type="evidence" value="ECO:0007669"/>
    <property type="project" value="InterPro"/>
</dbReference>
<comment type="caution">
    <text evidence="2">The sequence shown here is derived from an EMBL/GenBank/DDBJ whole genome shotgun (WGS) entry which is preliminary data.</text>
</comment>
<reference evidence="2" key="2">
    <citation type="submission" date="2020-09" db="EMBL/GenBank/DDBJ databases">
        <authorList>
            <person name="Sun Q."/>
            <person name="Kim S."/>
        </authorList>
    </citation>
    <scope>NUCLEOTIDE SEQUENCE</scope>
    <source>
        <strain evidence="2">KCTC 32255</strain>
    </source>
</reference>
<dbReference type="Pfam" id="PF13411">
    <property type="entry name" value="MerR_1"/>
    <property type="match status" value="1"/>
</dbReference>
<dbReference type="SUPFAM" id="SSF46955">
    <property type="entry name" value="Putative DNA-binding domain"/>
    <property type="match status" value="1"/>
</dbReference>
<dbReference type="GO" id="GO:0006355">
    <property type="term" value="P:regulation of DNA-templated transcription"/>
    <property type="evidence" value="ECO:0007669"/>
    <property type="project" value="InterPro"/>
</dbReference>
<protein>
    <recommendedName>
        <fullName evidence="1">HTH merR-type domain-containing protein</fullName>
    </recommendedName>
</protein>
<proteinExistence type="predicted"/>
<dbReference type="EMBL" id="BMZA01000001">
    <property type="protein sequence ID" value="GGY90084.1"/>
    <property type="molecule type" value="Genomic_DNA"/>
</dbReference>
<dbReference type="Proteomes" id="UP000648075">
    <property type="component" value="Unassembled WGS sequence"/>
</dbReference>
<evidence type="ECO:0000313" key="3">
    <source>
        <dbReference type="Proteomes" id="UP000648075"/>
    </source>
</evidence>
<dbReference type="InterPro" id="IPR000551">
    <property type="entry name" value="MerR-type_HTH_dom"/>
</dbReference>
<gene>
    <name evidence="2" type="ORF">GCM10011614_00900</name>
</gene>
<sequence length="251" mass="27650">MKMRELEARTGVNRETIRVLFREGLLPEPSRPARNVADYGEDHVRAILAVRKLQLDSRMTLPQIKAAMQGQGGDTQIGAAAFSQLEDLVSTRVGVDKGYLAIDALLDKNPKALVDARALANLGIIELIDGDGGPQISLTDAGLLNIWCRMREAGFDEDHGFPPDILAYYVEGSEYIAANEAKIFLDQVEGRIGQTEAAAMLELALPFMLDFFGILRQKAFLRMIRAKTREGATIDVPRLGGKRRRRTTPGS</sequence>
<evidence type="ECO:0000313" key="2">
    <source>
        <dbReference type="EMBL" id="GGY90084.1"/>
    </source>
</evidence>
<dbReference type="PROSITE" id="PS50937">
    <property type="entry name" value="HTH_MERR_2"/>
    <property type="match status" value="1"/>
</dbReference>
<dbReference type="InterPro" id="IPR009061">
    <property type="entry name" value="DNA-bd_dom_put_sf"/>
</dbReference>
<name>A0A918UD11_9SPHN</name>
<accession>A0A918UD11</accession>
<evidence type="ECO:0000259" key="1">
    <source>
        <dbReference type="PROSITE" id="PS50937"/>
    </source>
</evidence>
<keyword evidence="3" id="KW-1185">Reference proteome</keyword>